<proteinExistence type="inferred from homology"/>
<evidence type="ECO:0000259" key="7">
    <source>
        <dbReference type="SMART" id="SM00829"/>
    </source>
</evidence>
<evidence type="ECO:0000256" key="1">
    <source>
        <dbReference type="ARBA" id="ARBA00001947"/>
    </source>
</evidence>
<dbReference type="Pfam" id="PF00107">
    <property type="entry name" value="ADH_zinc_N"/>
    <property type="match status" value="1"/>
</dbReference>
<dbReference type="InterPro" id="IPR020843">
    <property type="entry name" value="ER"/>
</dbReference>
<dbReference type="PANTHER" id="PTHR43350">
    <property type="entry name" value="NAD-DEPENDENT ALCOHOL DEHYDROGENASE"/>
    <property type="match status" value="1"/>
</dbReference>
<dbReference type="InterPro" id="IPR013154">
    <property type="entry name" value="ADH-like_N"/>
</dbReference>
<keyword evidence="3 6" id="KW-0479">Metal-binding</keyword>
<accession>A0ABN2MHE3</accession>
<dbReference type="Proteomes" id="UP001500449">
    <property type="component" value="Unassembled WGS sequence"/>
</dbReference>
<dbReference type="RefSeq" id="WP_344411515.1">
    <property type="nucleotide sequence ID" value="NZ_BAAAQK010000001.1"/>
</dbReference>
<evidence type="ECO:0000256" key="6">
    <source>
        <dbReference type="RuleBase" id="RU361277"/>
    </source>
</evidence>
<keyword evidence="9" id="KW-1185">Reference proteome</keyword>
<dbReference type="InterPro" id="IPR011032">
    <property type="entry name" value="GroES-like_sf"/>
</dbReference>
<dbReference type="SMART" id="SM00829">
    <property type="entry name" value="PKS_ER"/>
    <property type="match status" value="1"/>
</dbReference>
<organism evidence="8 9">
    <name type="scientific">Pseudonocardia ailaonensis</name>
    <dbReference type="NCBI Taxonomy" id="367279"/>
    <lineage>
        <taxon>Bacteria</taxon>
        <taxon>Bacillati</taxon>
        <taxon>Actinomycetota</taxon>
        <taxon>Actinomycetes</taxon>
        <taxon>Pseudonocardiales</taxon>
        <taxon>Pseudonocardiaceae</taxon>
        <taxon>Pseudonocardia</taxon>
    </lineage>
</organism>
<dbReference type="CDD" id="cd08278">
    <property type="entry name" value="benzyl_alcohol_DH"/>
    <property type="match status" value="1"/>
</dbReference>
<sequence length="366" mass="38365">MRVRAAVLAEPTGPFTLEEIELDAPRDGEVLVRVAGTGMCHTDMVTRLAPGVSWGLPMVFGHEGSGVVEAVGRGVSSLRPGDRVVLTFDSCGTCPRCRIGEPAYCHLFAPLNNGGTRTDGTPGAHRLDGDAVRSRWFGQSSFATYALATERNAVKIDDVDLPLEMLGPLGCGVQTGAGSILVAMGVRPGETVAIFGAGAVGLSAVMAARLAGATTIIAVDLHAHRRDLAMELGATHTLDGADPDVAARIRDLTGGGVLYSFETTGAPAVIRAAVASLQIRGFCGLVGIGREDIVLSPQALGGGRSLSYLLEGNVEPHIFIPRLLELWRQGRFPFDRLIRTYPLAQINEAEADSAAGRTVKPVLLPG</sequence>
<dbReference type="SUPFAM" id="SSF51735">
    <property type="entry name" value="NAD(P)-binding Rossmann-fold domains"/>
    <property type="match status" value="1"/>
</dbReference>
<evidence type="ECO:0000256" key="3">
    <source>
        <dbReference type="ARBA" id="ARBA00022723"/>
    </source>
</evidence>
<dbReference type="InterPro" id="IPR002328">
    <property type="entry name" value="ADH_Zn_CS"/>
</dbReference>
<name>A0ABN2MHE3_9PSEU</name>
<dbReference type="Pfam" id="PF08240">
    <property type="entry name" value="ADH_N"/>
    <property type="match status" value="1"/>
</dbReference>
<keyword evidence="5" id="KW-0560">Oxidoreductase</keyword>
<comment type="caution">
    <text evidence="8">The sequence shown here is derived from an EMBL/GenBank/DDBJ whole genome shotgun (WGS) entry which is preliminary data.</text>
</comment>
<keyword evidence="4 6" id="KW-0862">Zinc</keyword>
<comment type="cofactor">
    <cofactor evidence="1 6">
        <name>Zn(2+)</name>
        <dbReference type="ChEBI" id="CHEBI:29105"/>
    </cofactor>
</comment>
<gene>
    <name evidence="8" type="ORF">GCM10009836_01420</name>
</gene>
<dbReference type="Gene3D" id="3.40.50.720">
    <property type="entry name" value="NAD(P)-binding Rossmann-like Domain"/>
    <property type="match status" value="1"/>
</dbReference>
<dbReference type="InterPro" id="IPR036291">
    <property type="entry name" value="NAD(P)-bd_dom_sf"/>
</dbReference>
<reference evidence="8 9" key="1">
    <citation type="journal article" date="2019" name="Int. J. Syst. Evol. Microbiol.">
        <title>The Global Catalogue of Microorganisms (GCM) 10K type strain sequencing project: providing services to taxonomists for standard genome sequencing and annotation.</title>
        <authorList>
            <consortium name="The Broad Institute Genomics Platform"/>
            <consortium name="The Broad Institute Genome Sequencing Center for Infectious Disease"/>
            <person name="Wu L."/>
            <person name="Ma J."/>
        </authorList>
    </citation>
    <scope>NUCLEOTIDE SEQUENCE [LARGE SCALE GENOMIC DNA]</scope>
    <source>
        <strain evidence="8 9">JCM 16009</strain>
    </source>
</reference>
<dbReference type="EMBL" id="BAAAQK010000001">
    <property type="protein sequence ID" value="GAA1827446.1"/>
    <property type="molecule type" value="Genomic_DNA"/>
</dbReference>
<dbReference type="InterPro" id="IPR013149">
    <property type="entry name" value="ADH-like_C"/>
</dbReference>
<evidence type="ECO:0000256" key="5">
    <source>
        <dbReference type="ARBA" id="ARBA00023002"/>
    </source>
</evidence>
<dbReference type="PANTHER" id="PTHR43350:SF21">
    <property type="entry name" value="S-NITROSOMYCOTHIOL REDUCTASE MSCR"/>
    <property type="match status" value="1"/>
</dbReference>
<dbReference type="SUPFAM" id="SSF50129">
    <property type="entry name" value="GroES-like"/>
    <property type="match status" value="1"/>
</dbReference>
<comment type="similarity">
    <text evidence="2 6">Belongs to the zinc-containing alcohol dehydrogenase family.</text>
</comment>
<dbReference type="Gene3D" id="3.90.180.10">
    <property type="entry name" value="Medium-chain alcohol dehydrogenases, catalytic domain"/>
    <property type="match status" value="1"/>
</dbReference>
<evidence type="ECO:0000256" key="2">
    <source>
        <dbReference type="ARBA" id="ARBA00008072"/>
    </source>
</evidence>
<evidence type="ECO:0000256" key="4">
    <source>
        <dbReference type="ARBA" id="ARBA00022833"/>
    </source>
</evidence>
<evidence type="ECO:0000313" key="8">
    <source>
        <dbReference type="EMBL" id="GAA1827446.1"/>
    </source>
</evidence>
<feature type="domain" description="Enoyl reductase (ER)" evidence="7">
    <location>
        <begin position="13"/>
        <end position="363"/>
    </location>
</feature>
<protein>
    <submittedName>
        <fullName evidence="8">NAD(P)-dependent alcohol dehydrogenase</fullName>
    </submittedName>
</protein>
<evidence type="ECO:0000313" key="9">
    <source>
        <dbReference type="Proteomes" id="UP001500449"/>
    </source>
</evidence>
<dbReference type="PROSITE" id="PS00059">
    <property type="entry name" value="ADH_ZINC"/>
    <property type="match status" value="1"/>
</dbReference>